<dbReference type="RefSeq" id="WP_344832797.1">
    <property type="nucleotide sequence ID" value="NZ_BAAAUV010000014.1"/>
</dbReference>
<comment type="caution">
    <text evidence="1">The sequence shown here is derived from an EMBL/GenBank/DDBJ whole genome shotgun (WGS) entry which is preliminary data.</text>
</comment>
<proteinExistence type="predicted"/>
<gene>
    <name evidence="1" type="ORF">GCM10010468_50790</name>
</gene>
<evidence type="ECO:0008006" key="3">
    <source>
        <dbReference type="Google" id="ProtNLM"/>
    </source>
</evidence>
<evidence type="ECO:0000313" key="1">
    <source>
        <dbReference type="EMBL" id="GAA3224016.1"/>
    </source>
</evidence>
<name>A0ABP6QHX5_9ACTN</name>
<reference evidence="2" key="1">
    <citation type="journal article" date="2019" name="Int. J. Syst. Evol. Microbiol.">
        <title>The Global Catalogue of Microorganisms (GCM) 10K type strain sequencing project: providing services to taxonomists for standard genome sequencing and annotation.</title>
        <authorList>
            <consortium name="The Broad Institute Genomics Platform"/>
            <consortium name="The Broad Institute Genome Sequencing Center for Infectious Disease"/>
            <person name="Wu L."/>
            <person name="Ma J."/>
        </authorList>
    </citation>
    <scope>NUCLEOTIDE SEQUENCE [LARGE SCALE GENOMIC DNA]</scope>
    <source>
        <strain evidence="2">JCM 9377</strain>
    </source>
</reference>
<accession>A0ABP6QHX5</accession>
<dbReference type="InterPro" id="IPR037175">
    <property type="entry name" value="KFase_sf"/>
</dbReference>
<dbReference type="Proteomes" id="UP001501237">
    <property type="component" value="Unassembled WGS sequence"/>
</dbReference>
<keyword evidence="2" id="KW-1185">Reference proteome</keyword>
<sequence length="299" mass="31890">MTTDQWRVQFDADVEFANGGSLQAREFRLDIPGADISDEDLGALFVRHLGLLMVGSVRISAKSLINELHKGSRGAETAAGKRRLVELSHALSDGMITYPGLPAPAFGVHLSHEDSRANYAPGTEFHFARIEMVGNTGTYLDAPLHRYQDGDDLSGVPLGALADLDALVIRAGDVQVITRELLLPHDVLGRAVLIHTGHAAHWGTDAYAVNHPYVSAEAAEWLVAEGAALVGIDSLNIDGTSGGERPAHTALLAAGIPIVEHMTGLEQLPPHGFRFHAAPPMIVGVGTFPVRAYAVITEE</sequence>
<dbReference type="Pfam" id="PF04199">
    <property type="entry name" value="Cyclase"/>
    <property type="match status" value="1"/>
</dbReference>
<evidence type="ECO:0000313" key="2">
    <source>
        <dbReference type="Proteomes" id="UP001501237"/>
    </source>
</evidence>
<dbReference type="PANTHER" id="PTHR31118:SF12">
    <property type="entry name" value="CYCLASE-LIKE PROTEIN 2"/>
    <property type="match status" value="1"/>
</dbReference>
<protein>
    <recommendedName>
        <fullName evidence="3">Kynurenine formamidase</fullName>
    </recommendedName>
</protein>
<dbReference type="EMBL" id="BAAAUV010000014">
    <property type="protein sequence ID" value="GAA3224016.1"/>
    <property type="molecule type" value="Genomic_DNA"/>
</dbReference>
<dbReference type="InterPro" id="IPR007325">
    <property type="entry name" value="KFase/CYL"/>
</dbReference>
<dbReference type="PANTHER" id="PTHR31118">
    <property type="entry name" value="CYCLASE-LIKE PROTEIN 2"/>
    <property type="match status" value="1"/>
</dbReference>
<dbReference type="SUPFAM" id="SSF102198">
    <property type="entry name" value="Putative cyclase"/>
    <property type="match status" value="1"/>
</dbReference>
<organism evidence="1 2">
    <name type="scientific">Actinocorallia longicatena</name>
    <dbReference type="NCBI Taxonomy" id="111803"/>
    <lineage>
        <taxon>Bacteria</taxon>
        <taxon>Bacillati</taxon>
        <taxon>Actinomycetota</taxon>
        <taxon>Actinomycetes</taxon>
        <taxon>Streptosporangiales</taxon>
        <taxon>Thermomonosporaceae</taxon>
        <taxon>Actinocorallia</taxon>
    </lineage>
</organism>
<dbReference type="Gene3D" id="3.50.30.50">
    <property type="entry name" value="Putative cyclase"/>
    <property type="match status" value="1"/>
</dbReference>